<dbReference type="InterPro" id="IPR043502">
    <property type="entry name" value="DNA/RNA_pol_sf"/>
</dbReference>
<dbReference type="PANTHER" id="PTHR37984">
    <property type="entry name" value="PROTEIN CBG26694"/>
    <property type="match status" value="1"/>
</dbReference>
<proteinExistence type="predicted"/>
<dbReference type="Proteomes" id="UP000271889">
    <property type="component" value="Unassembled WGS sequence"/>
</dbReference>
<dbReference type="SUPFAM" id="SSF56672">
    <property type="entry name" value="DNA/RNA polymerases"/>
    <property type="match status" value="1"/>
</dbReference>
<dbReference type="PANTHER" id="PTHR37984:SF9">
    <property type="entry name" value="INTEGRASE CATALYTIC DOMAIN-CONTAINING PROTEIN"/>
    <property type="match status" value="1"/>
</dbReference>
<keyword evidence="2" id="KW-1185">Reference proteome</keyword>
<dbReference type="AlphaFoldDB" id="A0A3P6QMW0"/>
<dbReference type="InterPro" id="IPR050951">
    <property type="entry name" value="Retrovirus_Pol_polyprotein"/>
</dbReference>
<evidence type="ECO:0000313" key="2">
    <source>
        <dbReference type="Proteomes" id="UP000271889"/>
    </source>
</evidence>
<accession>A0A3P6QMW0</accession>
<evidence type="ECO:0008006" key="3">
    <source>
        <dbReference type="Google" id="ProtNLM"/>
    </source>
</evidence>
<gene>
    <name evidence="1" type="ORF">CGOC_LOCUS968</name>
</gene>
<name>A0A3P6QMW0_CYLGO</name>
<organism evidence="1 2">
    <name type="scientific">Cylicostephanus goldi</name>
    <name type="common">Nematode worm</name>
    <dbReference type="NCBI Taxonomy" id="71465"/>
    <lineage>
        <taxon>Eukaryota</taxon>
        <taxon>Metazoa</taxon>
        <taxon>Ecdysozoa</taxon>
        <taxon>Nematoda</taxon>
        <taxon>Chromadorea</taxon>
        <taxon>Rhabditida</taxon>
        <taxon>Rhabditina</taxon>
        <taxon>Rhabditomorpha</taxon>
        <taxon>Strongyloidea</taxon>
        <taxon>Strongylidae</taxon>
        <taxon>Cylicostephanus</taxon>
    </lineage>
</organism>
<dbReference type="EMBL" id="UYRV01001578">
    <property type="protein sequence ID" value="VDK47247.1"/>
    <property type="molecule type" value="Genomic_DNA"/>
</dbReference>
<reference evidence="1 2" key="1">
    <citation type="submission" date="2018-11" db="EMBL/GenBank/DDBJ databases">
        <authorList>
            <consortium name="Pathogen Informatics"/>
        </authorList>
    </citation>
    <scope>NUCLEOTIDE SEQUENCE [LARGE SCALE GENOMIC DNA]</scope>
</reference>
<evidence type="ECO:0000313" key="1">
    <source>
        <dbReference type="EMBL" id="VDK47247.1"/>
    </source>
</evidence>
<sequence length="118" mass="13699">MENLLAVFTRNAEHGFRLRSRCVPFDKLEIRYLGSIVNRNGRRPNSQKIEVSRIWTSRRIVRHLRAFLGVITYCAAFMPKIKEFRGPLDAMLKKDSKKIVKVPQKLQDNLVPGKSGIY</sequence>
<dbReference type="OrthoDB" id="5850908at2759"/>
<protein>
    <recommendedName>
        <fullName evidence="3">Reverse transcriptase domain-containing protein</fullName>
    </recommendedName>
</protein>